<dbReference type="InterPro" id="IPR016162">
    <property type="entry name" value="Ald_DH_N"/>
</dbReference>
<dbReference type="EC" id="1.2.1.41" evidence="1"/>
<evidence type="ECO:0000313" key="1">
    <source>
        <dbReference type="EMBL" id="KAJ1926799.1"/>
    </source>
</evidence>
<comment type="caution">
    <text evidence="1">The sequence shown here is derived from an EMBL/GenBank/DDBJ whole genome shotgun (WGS) entry which is preliminary data.</text>
</comment>
<dbReference type="PANTHER" id="PTHR11063">
    <property type="entry name" value="GLUTAMATE SEMIALDEHYDE DEHYDROGENASE"/>
    <property type="match status" value="1"/>
</dbReference>
<dbReference type="AlphaFoldDB" id="A0A9W8E007"/>
<dbReference type="InterPro" id="IPR016161">
    <property type="entry name" value="Ald_DH/histidinol_DH"/>
</dbReference>
<dbReference type="OrthoDB" id="1934954at2759"/>
<dbReference type="Proteomes" id="UP001150569">
    <property type="component" value="Unassembled WGS sequence"/>
</dbReference>
<dbReference type="GO" id="GO:0004350">
    <property type="term" value="F:glutamate-5-semialdehyde dehydrogenase activity"/>
    <property type="evidence" value="ECO:0007669"/>
    <property type="project" value="UniProtKB-EC"/>
</dbReference>
<evidence type="ECO:0000313" key="2">
    <source>
        <dbReference type="Proteomes" id="UP001150569"/>
    </source>
</evidence>
<protein>
    <submittedName>
        <fullName evidence="1">Glutamate-5-semialdehyde dehydrogenase</fullName>
        <ecNumber evidence="1">1.2.1.41</ecNumber>
    </submittedName>
</protein>
<organism evidence="1 2">
    <name type="scientific">Tieghemiomyces parasiticus</name>
    <dbReference type="NCBI Taxonomy" id="78921"/>
    <lineage>
        <taxon>Eukaryota</taxon>
        <taxon>Fungi</taxon>
        <taxon>Fungi incertae sedis</taxon>
        <taxon>Zoopagomycota</taxon>
        <taxon>Kickxellomycotina</taxon>
        <taxon>Dimargaritomycetes</taxon>
        <taxon>Dimargaritales</taxon>
        <taxon>Dimargaritaceae</taxon>
        <taxon>Tieghemiomyces</taxon>
    </lineage>
</organism>
<dbReference type="SUPFAM" id="SSF53720">
    <property type="entry name" value="ALDH-like"/>
    <property type="match status" value="1"/>
</dbReference>
<dbReference type="PANTHER" id="PTHR11063:SF8">
    <property type="entry name" value="DELTA-1-PYRROLINE-5-CARBOXYLATE SYNTHASE"/>
    <property type="match status" value="1"/>
</dbReference>
<gene>
    <name evidence="1" type="primary">PRO2_2</name>
    <name evidence="1" type="ORF">IWQ60_003501</name>
</gene>
<proteinExistence type="predicted"/>
<feature type="non-terminal residue" evidence="1">
    <location>
        <position position="169"/>
    </location>
</feature>
<reference evidence="1" key="1">
    <citation type="submission" date="2022-07" db="EMBL/GenBank/DDBJ databases">
        <title>Phylogenomic reconstructions and comparative analyses of Kickxellomycotina fungi.</title>
        <authorList>
            <person name="Reynolds N.K."/>
            <person name="Stajich J.E."/>
            <person name="Barry K."/>
            <person name="Grigoriev I.V."/>
            <person name="Crous P."/>
            <person name="Smith M.E."/>
        </authorList>
    </citation>
    <scope>NUCLEOTIDE SEQUENCE</scope>
    <source>
        <strain evidence="1">RSA 861</strain>
    </source>
</reference>
<sequence>MTLSISEMAANARLAANQLQMVTSEQKSQVLQKIRDVLEANKEEIFAANARDLELAKAEVEKGKLSASLYKRLDIKGDNEEKFQTLLQGVSDVDRLEDPIGKVTRATELDNGLDLYRVTAPVGVILVIFEARPEVVVNISCLSIKSGNAAILKGGKEAFHTLSVLTKVM</sequence>
<dbReference type="EMBL" id="JANBPT010000150">
    <property type="protein sequence ID" value="KAJ1926799.1"/>
    <property type="molecule type" value="Genomic_DNA"/>
</dbReference>
<keyword evidence="2" id="KW-1185">Reference proteome</keyword>
<name>A0A9W8E007_9FUNG</name>
<accession>A0A9W8E007</accession>
<dbReference type="Gene3D" id="3.40.605.10">
    <property type="entry name" value="Aldehyde Dehydrogenase, Chain A, domain 1"/>
    <property type="match status" value="1"/>
</dbReference>
<keyword evidence="1" id="KW-0560">Oxidoreductase</keyword>